<keyword evidence="1" id="KW-1133">Transmembrane helix</keyword>
<comment type="caution">
    <text evidence="2">The sequence shown here is derived from an EMBL/GenBank/DDBJ whole genome shotgun (WGS) entry which is preliminary data.</text>
</comment>
<evidence type="ECO:0000313" key="2">
    <source>
        <dbReference type="EMBL" id="MCJ8147099.1"/>
    </source>
</evidence>
<feature type="transmembrane region" description="Helical" evidence="1">
    <location>
        <begin position="12"/>
        <end position="34"/>
    </location>
</feature>
<sequence length="151" mass="17167">MPLQQTLTVSVAILRNVGLFGLFFFSLNLISAFYAGQYAPVLFLIFLNLIACYMVMSAGTYEVSDGFISHRCLRGHYQIRWQDIDRIELGGQGSYVLYAGAQLFILLPSIYWSGKDKNAFEQFINQTIKASHLTIESSLIADLMWHKNTRI</sequence>
<dbReference type="AlphaFoldDB" id="A0A9X2B9D8"/>
<feature type="transmembrane region" description="Helical" evidence="1">
    <location>
        <begin position="41"/>
        <end position="61"/>
    </location>
</feature>
<name>A0A9X2B9D8_9GAMM</name>
<keyword evidence="3" id="KW-1185">Reference proteome</keyword>
<organism evidence="2 3">
    <name type="scientific">Acinetobacter sedimenti</name>
    <dbReference type="NCBI Taxonomy" id="2919922"/>
    <lineage>
        <taxon>Bacteria</taxon>
        <taxon>Pseudomonadati</taxon>
        <taxon>Pseudomonadota</taxon>
        <taxon>Gammaproteobacteria</taxon>
        <taxon>Moraxellales</taxon>
        <taxon>Moraxellaceae</taxon>
        <taxon>Acinetobacter</taxon>
    </lineage>
</organism>
<keyword evidence="1" id="KW-0472">Membrane</keyword>
<evidence type="ECO:0000256" key="1">
    <source>
        <dbReference type="SAM" id="Phobius"/>
    </source>
</evidence>
<keyword evidence="1" id="KW-0812">Transmembrane</keyword>
<proteinExistence type="predicted"/>
<evidence type="ECO:0000313" key="3">
    <source>
        <dbReference type="Proteomes" id="UP001139701"/>
    </source>
</evidence>
<dbReference type="Proteomes" id="UP001139701">
    <property type="component" value="Unassembled WGS sequence"/>
</dbReference>
<reference evidence="2" key="1">
    <citation type="submission" date="2022-02" db="EMBL/GenBank/DDBJ databases">
        <title>Acinetobacter A3.8 sp. nov., isolated from Sediment (Zhairuo Island).</title>
        <authorList>
            <person name="Zheng K."/>
        </authorList>
    </citation>
    <scope>NUCLEOTIDE SEQUENCE</scope>
    <source>
        <strain evidence="2">A3.8</strain>
    </source>
</reference>
<dbReference type="RefSeq" id="WP_241572554.1">
    <property type="nucleotide sequence ID" value="NZ_JAKUML010000014.1"/>
</dbReference>
<accession>A0A9X2B9D8</accession>
<dbReference type="EMBL" id="JAKUML010000014">
    <property type="protein sequence ID" value="MCJ8147099.1"/>
    <property type="molecule type" value="Genomic_DNA"/>
</dbReference>
<gene>
    <name evidence="2" type="ORF">MKI79_09340</name>
</gene>
<protein>
    <submittedName>
        <fullName evidence="2">Uncharacterized protein</fullName>
    </submittedName>
</protein>